<dbReference type="Pfam" id="PF22902">
    <property type="entry name" value="NOMO1-like_9th"/>
    <property type="match status" value="1"/>
</dbReference>
<keyword evidence="2 7" id="KW-0812">Transmembrane</keyword>
<dbReference type="InterPro" id="IPR056187">
    <property type="entry name" value="NOMO_8th"/>
</dbReference>
<feature type="domain" description="DUF7152" evidence="16">
    <location>
        <begin position="1012"/>
        <end position="1111"/>
    </location>
</feature>
<accession>A0AAU9SH08</accession>
<dbReference type="Pfam" id="PF23194">
    <property type="entry name" value="NOMO_5th"/>
    <property type="match status" value="1"/>
</dbReference>
<dbReference type="InterPro" id="IPR008969">
    <property type="entry name" value="CarboxyPept-like_regulatory"/>
</dbReference>
<sequence>MAASTKILHSLIVFLIAISTVYGVSADSIKGCGGFVEIQFSWDCLVLLSEILHFGGMASSSLVRTRKGADGKLDYSHITVELQTVDGLVKDSTQCAPNGYYFIPVYDKGSFILKINGPEGWSWNPDKVPVVVDDSSCNNNEDINFRFTGFTLSGKVLGAVGGESCMVKNGGPADVNVELLSSDGDPIASVLTSSDGSYLFKNIIPGKYNIRASHPELQVEVRGSTEVELGFANGAVDGIFSVLGYDLKGSVVAQGNPILGVHIYLHSDDVSMVDCPQGFGDASGERKPLCHAVSDADGIFSFKSIPCGKYELIPHYKGENTVFDVSPPVMPVSVEHQHVTVPNKFQVTGFSIGGRIVDGNSKGVEGVKILVDGSLRSVTDKEGYYKLDQVTSNRYTIDAVKEHFKFDKLKKFMVLPNMASLPDISAVSYDICGVVRIFGSGHKAKVALTHGPTDVKPQMKHTDESGTFCFEVTPGEYRLSALAATPKSASELLFLPAYVDVAVKSPLLNIEFSQARVNVHGSVTCKEKCGPSVSVALVGVAGDRDKKTVVLTDESSQFHFADILPGKYRVEVKSISPEVASEEDSWCWDRSSINVNVGTEDIEGIEFVQKGYWINIISTHEVDAKIVHPNGSPTNLKVKKGLQKICVESPGGHELQLSDSCISFGSNSIKIDEGRVINSISAKLASDGRGVYEYYTWANLGEKISFVPRDSRGNVEKKMLFYPKELHAVVSNDGCQASVSQFTGRLGLYIQGSVSPPLPGVNIKVSAAKDSLISSLKKGEVAVETSTSPDGSFVAGPLYDDIPYDTEASKPGYHIKRLGPYSFSCQKLGQISVRVSSKDNADTSVPPLLLSLSGDHGYRNNSISGAGGLFVFDSLFPGNFYLRPLLKEYSFKPSTLAIELGSGESSEAVFEATRVAYSAMGRVALLSGQPQEGVPVEARSDSKGYYEETTSDINGNYRLRGLHPDTTYVIKVSKKNGSGNNKIERASPESVSLQIGYEDINGLDFLVFEQPETTILTCHVEGKPNEELNSNLLVEIKSATDESKTENVFPLPLSNFFQVKGLSRGKHLVQLRSSRPSSSHKVVSEIIEVDLETNAQTHVGPLRYSIVADHQSQEVTPAAILPLVIGVSAIALFISIPRLKDIYQATVGISSASAKREPRKAVARKKTF</sequence>
<dbReference type="InterPro" id="IPR056190">
    <property type="entry name" value="NOMO_5th"/>
</dbReference>
<feature type="signal peptide" evidence="8">
    <location>
        <begin position="1"/>
        <end position="26"/>
    </location>
</feature>
<evidence type="ECO:0000256" key="3">
    <source>
        <dbReference type="ARBA" id="ARBA00022729"/>
    </source>
</evidence>
<comment type="subcellular location">
    <subcellularLocation>
        <location evidence="1">Endoplasmic reticulum membrane</location>
        <topology evidence="1">Single-pass type I membrane protein</topology>
    </subcellularLocation>
</comment>
<dbReference type="InterPro" id="IPR055075">
    <property type="entry name" value="NOMO-like_N"/>
</dbReference>
<feature type="transmembrane region" description="Helical" evidence="7">
    <location>
        <begin position="1115"/>
        <end position="1134"/>
    </location>
</feature>
<organism evidence="17 18">
    <name type="scientific">Thlaspi arvense</name>
    <name type="common">Field penny-cress</name>
    <dbReference type="NCBI Taxonomy" id="13288"/>
    <lineage>
        <taxon>Eukaryota</taxon>
        <taxon>Viridiplantae</taxon>
        <taxon>Streptophyta</taxon>
        <taxon>Embryophyta</taxon>
        <taxon>Tracheophyta</taxon>
        <taxon>Spermatophyta</taxon>
        <taxon>Magnoliopsida</taxon>
        <taxon>eudicotyledons</taxon>
        <taxon>Gunneridae</taxon>
        <taxon>Pentapetalae</taxon>
        <taxon>rosids</taxon>
        <taxon>malvids</taxon>
        <taxon>Brassicales</taxon>
        <taxon>Brassicaceae</taxon>
        <taxon>Thlaspideae</taxon>
        <taxon>Thlaspi</taxon>
    </lineage>
</organism>
<reference evidence="17 18" key="1">
    <citation type="submission" date="2022-03" db="EMBL/GenBank/DDBJ databases">
        <authorList>
            <person name="Nunn A."/>
            <person name="Chopra R."/>
            <person name="Nunn A."/>
            <person name="Contreras Garrido A."/>
        </authorList>
    </citation>
    <scope>NUCLEOTIDE SEQUENCE [LARGE SCALE GENOMIC DNA]</scope>
</reference>
<gene>
    <name evidence="17" type="ORF">TAV2_LOCUS18194</name>
</gene>
<dbReference type="AlphaFoldDB" id="A0AAU9SH08"/>
<evidence type="ECO:0000256" key="5">
    <source>
        <dbReference type="ARBA" id="ARBA00022989"/>
    </source>
</evidence>
<dbReference type="Pfam" id="PF23660">
    <property type="entry name" value="NOMO_8th"/>
    <property type="match status" value="1"/>
</dbReference>
<evidence type="ECO:0000256" key="6">
    <source>
        <dbReference type="ARBA" id="ARBA00023136"/>
    </source>
</evidence>
<keyword evidence="3 8" id="KW-0732">Signal</keyword>
<evidence type="ECO:0000256" key="7">
    <source>
        <dbReference type="SAM" id="Phobius"/>
    </source>
</evidence>
<dbReference type="InterPro" id="IPR055074">
    <property type="entry name" value="NOMO1-3_2nd"/>
</dbReference>
<feature type="domain" description="NOMO sixth transthyretin-like" evidence="14">
    <location>
        <begin position="514"/>
        <end position="592"/>
    </location>
</feature>
<dbReference type="SUPFAM" id="SSF49464">
    <property type="entry name" value="Carboxypeptidase regulatory domain-like"/>
    <property type="match status" value="1"/>
</dbReference>
<feature type="domain" description="NOMO third transthyretin-like" evidence="12">
    <location>
        <begin position="283"/>
        <end position="348"/>
    </location>
</feature>
<dbReference type="PANTHER" id="PTHR23303:SF14">
    <property type="entry name" value="BOS COMPLEX SUBUNIT NOMO1-RELATED"/>
    <property type="match status" value="1"/>
</dbReference>
<feature type="chain" id="PRO_5044009652" description="Carbohydrate-binding-like fold protein" evidence="8">
    <location>
        <begin position="27"/>
        <end position="1168"/>
    </location>
</feature>
<dbReference type="EMBL" id="OU466861">
    <property type="protein sequence ID" value="CAH2063090.1"/>
    <property type="molecule type" value="Genomic_DNA"/>
</dbReference>
<dbReference type="Proteomes" id="UP000836841">
    <property type="component" value="Chromosome 5"/>
</dbReference>
<evidence type="ECO:0000259" key="9">
    <source>
        <dbReference type="Pfam" id="PF22898"/>
    </source>
</evidence>
<proteinExistence type="predicted"/>
<dbReference type="InterPro" id="IPR055576">
    <property type="entry name" value="DUF7152"/>
</dbReference>
<evidence type="ECO:0000259" key="11">
    <source>
        <dbReference type="Pfam" id="PF22904"/>
    </source>
</evidence>
<evidence type="ECO:0000313" key="17">
    <source>
        <dbReference type="EMBL" id="CAH2063090.1"/>
    </source>
</evidence>
<evidence type="ECO:0000313" key="18">
    <source>
        <dbReference type="Proteomes" id="UP000836841"/>
    </source>
</evidence>
<dbReference type="InterPro" id="IPR013783">
    <property type="entry name" value="Ig-like_fold"/>
</dbReference>
<dbReference type="SUPFAM" id="SSF117074">
    <property type="entry name" value="Hypothetical protein PA1324"/>
    <property type="match status" value="1"/>
</dbReference>
<dbReference type="SUPFAM" id="SSF49478">
    <property type="entry name" value="Cna protein B-type domain"/>
    <property type="match status" value="1"/>
</dbReference>
<keyword evidence="4" id="KW-0256">Endoplasmic reticulum</keyword>
<name>A0AAU9SH08_THLAR</name>
<evidence type="ECO:0000259" key="13">
    <source>
        <dbReference type="Pfam" id="PF23194"/>
    </source>
</evidence>
<evidence type="ECO:0000259" key="15">
    <source>
        <dbReference type="Pfam" id="PF23660"/>
    </source>
</evidence>
<dbReference type="InterPro" id="IPR055073">
    <property type="entry name" value="NOMO1-like_9th"/>
</dbReference>
<evidence type="ECO:0000256" key="4">
    <source>
        <dbReference type="ARBA" id="ARBA00022824"/>
    </source>
</evidence>
<dbReference type="Pfam" id="PF23193">
    <property type="entry name" value="NOMO_3rd"/>
    <property type="match status" value="1"/>
</dbReference>
<keyword evidence="5 7" id="KW-1133">Transmembrane helix</keyword>
<keyword evidence="18" id="KW-1185">Reference proteome</keyword>
<evidence type="ECO:0000259" key="12">
    <source>
        <dbReference type="Pfam" id="PF23193"/>
    </source>
</evidence>
<dbReference type="InterPro" id="IPR056188">
    <property type="entry name" value="NOMO_6th"/>
</dbReference>
<evidence type="ECO:0000259" key="16">
    <source>
        <dbReference type="Pfam" id="PF23662"/>
    </source>
</evidence>
<dbReference type="PANTHER" id="PTHR23303">
    <property type="entry name" value="CARBOXYPEPTIDASE REGULATORY REGION-CONTAINING"/>
    <property type="match status" value="1"/>
</dbReference>
<feature type="domain" description="NOMO-like N-terminal beta-sandwich" evidence="9">
    <location>
        <begin position="69"/>
        <end position="145"/>
    </location>
</feature>
<evidence type="ECO:0000256" key="8">
    <source>
        <dbReference type="SAM" id="SignalP"/>
    </source>
</evidence>
<evidence type="ECO:0000259" key="14">
    <source>
        <dbReference type="Pfam" id="PF23196"/>
    </source>
</evidence>
<dbReference type="Pfam" id="PF23662">
    <property type="entry name" value="DUF7152"/>
    <property type="match status" value="1"/>
</dbReference>
<dbReference type="Pfam" id="PF23196">
    <property type="entry name" value="NOMO_6th"/>
    <property type="match status" value="1"/>
</dbReference>
<dbReference type="Pfam" id="PF22904">
    <property type="entry name" value="NOMO1-like_2nd"/>
    <property type="match status" value="1"/>
</dbReference>
<dbReference type="GO" id="GO:0005789">
    <property type="term" value="C:endoplasmic reticulum membrane"/>
    <property type="evidence" value="ECO:0007669"/>
    <property type="project" value="UniProtKB-SubCell"/>
</dbReference>
<dbReference type="InterPro" id="IPR051417">
    <property type="entry name" value="SDr/BOS_complex"/>
</dbReference>
<feature type="domain" description="NOMO-like ninth beta-sandwich" evidence="10">
    <location>
        <begin position="747"/>
        <end position="817"/>
    </location>
</feature>
<evidence type="ECO:0000256" key="1">
    <source>
        <dbReference type="ARBA" id="ARBA00004115"/>
    </source>
</evidence>
<feature type="domain" description="NOMO eighth prealbumin-like" evidence="15">
    <location>
        <begin position="671"/>
        <end position="745"/>
    </location>
</feature>
<dbReference type="Gene3D" id="2.60.40.10">
    <property type="entry name" value="Immunoglobulins"/>
    <property type="match status" value="1"/>
</dbReference>
<dbReference type="InterPro" id="IPR056189">
    <property type="entry name" value="NOMO_3rd"/>
</dbReference>
<dbReference type="Pfam" id="PF22898">
    <property type="entry name" value="NOMO1-like_1st"/>
    <property type="match status" value="1"/>
</dbReference>
<protein>
    <recommendedName>
        <fullName evidence="19">Carbohydrate-binding-like fold protein</fullName>
    </recommendedName>
</protein>
<evidence type="ECO:0000259" key="10">
    <source>
        <dbReference type="Pfam" id="PF22902"/>
    </source>
</evidence>
<feature type="domain" description="NOMO fifth transthyretin-like" evidence="13">
    <location>
        <begin position="431"/>
        <end position="512"/>
    </location>
</feature>
<dbReference type="FunFam" id="2.60.40.10:FF:001746">
    <property type="entry name" value="Carbohydrate-binding-like fold"/>
    <property type="match status" value="1"/>
</dbReference>
<feature type="domain" description="NOMO second beta-sandwich" evidence="11">
    <location>
        <begin position="147"/>
        <end position="237"/>
    </location>
</feature>
<evidence type="ECO:0008006" key="19">
    <source>
        <dbReference type="Google" id="ProtNLM"/>
    </source>
</evidence>
<keyword evidence="6 7" id="KW-0472">Membrane</keyword>
<evidence type="ECO:0000256" key="2">
    <source>
        <dbReference type="ARBA" id="ARBA00022692"/>
    </source>
</evidence>